<dbReference type="GO" id="GO:0016020">
    <property type="term" value="C:membrane"/>
    <property type="evidence" value="ECO:0007669"/>
    <property type="project" value="UniProtKB-SubCell"/>
</dbReference>
<gene>
    <name evidence="2" type="ORF">RSOLAG22IIIB_11174</name>
</gene>
<name>A0A0K6G7C6_9AGAM</name>
<keyword evidence="3" id="KW-1185">Reference proteome</keyword>
<dbReference type="SUPFAM" id="SSF56784">
    <property type="entry name" value="HAD-like"/>
    <property type="match status" value="1"/>
</dbReference>
<dbReference type="Gene3D" id="3.40.1110.10">
    <property type="entry name" value="Calcium-transporting ATPase, cytoplasmic domain N"/>
    <property type="match status" value="1"/>
</dbReference>
<evidence type="ECO:0000313" key="2">
    <source>
        <dbReference type="EMBL" id="CUA74380.1"/>
    </source>
</evidence>
<dbReference type="Gene3D" id="3.40.50.1000">
    <property type="entry name" value="HAD superfamily/HAD-like"/>
    <property type="match status" value="1"/>
</dbReference>
<dbReference type="InterPro" id="IPR023214">
    <property type="entry name" value="HAD_sf"/>
</dbReference>
<accession>A0A0K6G7C6</accession>
<dbReference type="AlphaFoldDB" id="A0A0K6G7C6"/>
<dbReference type="EMBL" id="CYGV01001438">
    <property type="protein sequence ID" value="CUA74380.1"/>
    <property type="molecule type" value="Genomic_DNA"/>
</dbReference>
<dbReference type="InterPro" id="IPR036412">
    <property type="entry name" value="HAD-like_sf"/>
</dbReference>
<reference evidence="2 3" key="1">
    <citation type="submission" date="2015-07" db="EMBL/GenBank/DDBJ databases">
        <authorList>
            <person name="Noorani M."/>
        </authorList>
    </citation>
    <scope>NUCLEOTIDE SEQUENCE [LARGE SCALE GENOMIC DNA]</scope>
    <source>
        <strain evidence="2">BBA 69670</strain>
    </source>
</reference>
<evidence type="ECO:0000256" key="1">
    <source>
        <dbReference type="ARBA" id="ARBA00004141"/>
    </source>
</evidence>
<organism evidence="2 3">
    <name type="scientific">Rhizoctonia solani</name>
    <dbReference type="NCBI Taxonomy" id="456999"/>
    <lineage>
        <taxon>Eukaryota</taxon>
        <taxon>Fungi</taxon>
        <taxon>Dikarya</taxon>
        <taxon>Basidiomycota</taxon>
        <taxon>Agaricomycotina</taxon>
        <taxon>Agaricomycetes</taxon>
        <taxon>Cantharellales</taxon>
        <taxon>Ceratobasidiaceae</taxon>
        <taxon>Rhizoctonia</taxon>
    </lineage>
</organism>
<dbReference type="GO" id="GO:0000166">
    <property type="term" value="F:nucleotide binding"/>
    <property type="evidence" value="ECO:0007669"/>
    <property type="project" value="InterPro"/>
</dbReference>
<evidence type="ECO:0000313" key="3">
    <source>
        <dbReference type="Proteomes" id="UP000044841"/>
    </source>
</evidence>
<comment type="subcellular location">
    <subcellularLocation>
        <location evidence="1">Membrane</location>
        <topology evidence="1">Multi-pass membrane protein</topology>
    </subcellularLocation>
</comment>
<sequence>MSVPIDNPLTFAEIKHLAPAHSGREPTRGYLKPNLTRTLWQPMNLVPRIRMRSISTWLTPLGIKLFNFEPFNLVDKRTEVTCCEESPDELKRVTKGMTIPLSNSSNKAEQVEKQLEADVTEFHDRSLRALATVAMVKMVTGDQLAIAKETGRLGLGDHMYPVKVLKDGPPPGGKHMSLDEMIMDADGFAGVFPENKYEIVKRLRSLGHLCAMTGDSANDVPAYNRTEVWHGRARKAIGYA</sequence>
<proteinExistence type="predicted"/>
<protein>
    <submittedName>
        <fullName evidence="2">Plasma membrane H+-transporting ATPase</fullName>
    </submittedName>
</protein>
<dbReference type="InterPro" id="IPR023299">
    <property type="entry name" value="ATPase_P-typ_cyto_dom_N"/>
</dbReference>
<dbReference type="PANTHER" id="PTHR42861">
    <property type="entry name" value="CALCIUM-TRANSPORTING ATPASE"/>
    <property type="match status" value="1"/>
</dbReference>
<dbReference type="Proteomes" id="UP000044841">
    <property type="component" value="Unassembled WGS sequence"/>
</dbReference>